<dbReference type="EMBL" id="JBHRXZ010000022">
    <property type="protein sequence ID" value="MFC3608232.1"/>
    <property type="molecule type" value="Genomic_DNA"/>
</dbReference>
<keyword evidence="4" id="KW-1185">Reference proteome</keyword>
<gene>
    <name evidence="3" type="ORF">ACFOMF_10630</name>
</gene>
<accession>A0ABV7T5L7</accession>
<dbReference type="Proteomes" id="UP001595630">
    <property type="component" value="Unassembled WGS sequence"/>
</dbReference>
<dbReference type="InterPro" id="IPR005804">
    <property type="entry name" value="FA_desaturase_dom"/>
</dbReference>
<sequence length="341" mass="39092">MAIAAKKKPLFRYADGLLPNSLAMAYTLTAWFGGLALLFASSPWLNALGTLLLAHGMIMAAYFIHEFAHGSIFSKPRHNEWAGNVCSWMSGSCYARFADLRHKHMRHHVDRADVITFDSKAFLKARPVWFQKLVLMLEWAYVPAVELIMHFYVILMPFITDHEKHRVRRGQVAAVFGLRAFLFALLGWFSLKALLLYGVAWMIMLTVLRFADAYQHTYDAFAVLGEGKVPDDKLRDRRYEQQNTFTNVVSLRWPALNLLLLNFSYHNVHHEKPAEPWYRLPALHAKLYGSAYAQVIPMRALLPSFHKHRLRRVLDDDYGVVVQGQPDHFYGAVGVSFLTAV</sequence>
<keyword evidence="1" id="KW-0812">Transmembrane</keyword>
<evidence type="ECO:0000256" key="1">
    <source>
        <dbReference type="SAM" id="Phobius"/>
    </source>
</evidence>
<reference evidence="4" key="1">
    <citation type="journal article" date="2019" name="Int. J. Syst. Evol. Microbiol.">
        <title>The Global Catalogue of Microorganisms (GCM) 10K type strain sequencing project: providing services to taxonomists for standard genome sequencing and annotation.</title>
        <authorList>
            <consortium name="The Broad Institute Genomics Platform"/>
            <consortium name="The Broad Institute Genome Sequencing Center for Infectious Disease"/>
            <person name="Wu L."/>
            <person name="Ma J."/>
        </authorList>
    </citation>
    <scope>NUCLEOTIDE SEQUENCE [LARGE SCALE GENOMIC DNA]</scope>
    <source>
        <strain evidence="4">KCTC 42447</strain>
    </source>
</reference>
<feature type="transmembrane region" description="Helical" evidence="1">
    <location>
        <begin position="139"/>
        <end position="160"/>
    </location>
</feature>
<evidence type="ECO:0000313" key="3">
    <source>
        <dbReference type="EMBL" id="MFC3608232.1"/>
    </source>
</evidence>
<dbReference type="Pfam" id="PF00487">
    <property type="entry name" value="FA_desaturase"/>
    <property type="match status" value="1"/>
</dbReference>
<evidence type="ECO:0000259" key="2">
    <source>
        <dbReference type="Pfam" id="PF00487"/>
    </source>
</evidence>
<comment type="caution">
    <text evidence="3">The sequence shown here is derived from an EMBL/GenBank/DDBJ whole genome shotgun (WGS) entry which is preliminary data.</text>
</comment>
<protein>
    <submittedName>
        <fullName evidence="3">Fatty acid desaturase family protein</fullName>
    </submittedName>
</protein>
<keyword evidence="1" id="KW-1133">Transmembrane helix</keyword>
<proteinExistence type="predicted"/>
<organism evidence="3 4">
    <name type="scientific">Stutzerimonas tarimensis</name>
    <dbReference type="NCBI Taxonomy" id="1507735"/>
    <lineage>
        <taxon>Bacteria</taxon>
        <taxon>Pseudomonadati</taxon>
        <taxon>Pseudomonadota</taxon>
        <taxon>Gammaproteobacteria</taxon>
        <taxon>Pseudomonadales</taxon>
        <taxon>Pseudomonadaceae</taxon>
        <taxon>Stutzerimonas</taxon>
    </lineage>
</organism>
<dbReference type="RefSeq" id="WP_386364578.1">
    <property type="nucleotide sequence ID" value="NZ_JBHRXZ010000022.1"/>
</dbReference>
<feature type="transmembrane region" description="Helical" evidence="1">
    <location>
        <begin position="47"/>
        <end position="65"/>
    </location>
</feature>
<feature type="domain" description="Fatty acid desaturase" evidence="2">
    <location>
        <begin position="43"/>
        <end position="300"/>
    </location>
</feature>
<evidence type="ECO:0000313" key="4">
    <source>
        <dbReference type="Proteomes" id="UP001595630"/>
    </source>
</evidence>
<keyword evidence="1" id="KW-0472">Membrane</keyword>
<name>A0ABV7T5L7_9GAMM</name>
<feature type="transmembrane region" description="Helical" evidence="1">
    <location>
        <begin position="20"/>
        <end position="40"/>
    </location>
</feature>